<name>A0A7J3QEI4_9CREN</name>
<proteinExistence type="predicted"/>
<reference evidence="1" key="1">
    <citation type="journal article" date="2020" name="mSystems">
        <title>Genome- and Community-Level Interaction Insights into Carbon Utilization and Element Cycling Functions of Hydrothermarchaeota in Hydrothermal Sediment.</title>
        <authorList>
            <person name="Zhou Z."/>
            <person name="Liu Y."/>
            <person name="Xu W."/>
            <person name="Pan J."/>
            <person name="Luo Z.H."/>
            <person name="Li M."/>
        </authorList>
    </citation>
    <scope>NUCLEOTIDE SEQUENCE [LARGE SCALE GENOMIC DNA]</scope>
    <source>
        <strain evidence="1">SpSt-721</strain>
    </source>
</reference>
<dbReference type="CDD" id="cd22524">
    <property type="entry name" value="KH-I_Rrp4_prokar"/>
    <property type="match status" value="1"/>
</dbReference>
<dbReference type="EMBL" id="DTET01000160">
    <property type="protein sequence ID" value="HGV66809.1"/>
    <property type="molecule type" value="Genomic_DNA"/>
</dbReference>
<protein>
    <submittedName>
        <fullName evidence="1">RNA-binding protein</fullName>
    </submittedName>
</protein>
<dbReference type="SUPFAM" id="SSF54791">
    <property type="entry name" value="Eukaryotic type KH-domain (KH-domain type I)"/>
    <property type="match status" value="1"/>
</dbReference>
<sequence length="90" mass="10345">VEIEPCKVGRVIGKKKSMMNMLIEQTKCEVFVGNNGRILLKCPNLELEYIAILAIKKIENEAHTTGLTERIKEFIIEEKVKRGLIKYEVK</sequence>
<gene>
    <name evidence="1" type="ORF">ENV02_03215</name>
</gene>
<dbReference type="InterPro" id="IPR036612">
    <property type="entry name" value="KH_dom_type_1_sf"/>
</dbReference>
<comment type="caution">
    <text evidence="1">The sequence shown here is derived from an EMBL/GenBank/DDBJ whole genome shotgun (WGS) entry which is preliminary data.</text>
</comment>
<dbReference type="Gene3D" id="3.30.1370.10">
    <property type="entry name" value="K Homology domain, type 1"/>
    <property type="match status" value="1"/>
</dbReference>
<dbReference type="GO" id="GO:0003723">
    <property type="term" value="F:RNA binding"/>
    <property type="evidence" value="ECO:0007669"/>
    <property type="project" value="InterPro"/>
</dbReference>
<feature type="non-terminal residue" evidence="1">
    <location>
        <position position="1"/>
    </location>
</feature>
<accession>A0A7J3QEI4</accession>
<dbReference type="AlphaFoldDB" id="A0A7J3QEI4"/>
<organism evidence="1">
    <name type="scientific">Ignisphaera aggregans</name>
    <dbReference type="NCBI Taxonomy" id="334771"/>
    <lineage>
        <taxon>Archaea</taxon>
        <taxon>Thermoproteota</taxon>
        <taxon>Thermoprotei</taxon>
        <taxon>Desulfurococcales</taxon>
        <taxon>Desulfurococcaceae</taxon>
        <taxon>Ignisphaera</taxon>
    </lineage>
</organism>
<evidence type="ECO:0000313" key="1">
    <source>
        <dbReference type="EMBL" id="HGV66809.1"/>
    </source>
</evidence>